<protein>
    <submittedName>
        <fullName evidence="1">Type I-U CRISPR-associated protein Cas7</fullName>
    </submittedName>
</protein>
<reference evidence="1 2" key="1">
    <citation type="submission" date="2020-12" db="EMBL/GenBank/DDBJ databases">
        <title>Identification and biosynthesis of polyene macrolides produced by Streptomyces alfalfae Men-myco-93-63.</title>
        <authorList>
            <person name="Liu D."/>
            <person name="Li Y."/>
            <person name="Liu L."/>
            <person name="Han X."/>
            <person name="Shen F."/>
        </authorList>
    </citation>
    <scope>NUCLEOTIDE SEQUENCE [LARGE SCALE GENOMIC DNA]</scope>
    <source>
        <strain evidence="1 2">Men-myco-93-63</strain>
    </source>
</reference>
<sequence length="335" mass="36592">MINTDLHRIRFEVPLRPAFGSTFQPTGFPDIGASTFDTFADDGSTTPSLLVESVQSMANRLEATAWDYGGQQPVDLIADLPYIRVHRASAPEEFLTSSRLEAHRIASAFVREATLDGTKMLDLIASRLGLENDKPLNFPAMADALMGLDPFVLLHGTFFNNKAWWGQPRFTRAVSAVIEAHDVRRAVSGGRKSDSVRHALGDQSEGAGGTSEGYGSVPFHRVEWTAREIHAMFAIDTALLRSYGLGEPRTELLTTLALWEIRSFLDSGLRLRTACDLEPVAKPTGNAGDLPERDELTARIDELLPQVTADLPTHGALTVLWNGEKPKKKTAGGAQ</sequence>
<dbReference type="InterPro" id="IPR013403">
    <property type="entry name" value="CRISPR-assoc_prot_Csb1/Cas7u"/>
</dbReference>
<organism evidence="1 2">
    <name type="scientific">Streptomyces alfalfae</name>
    <dbReference type="NCBI Taxonomy" id="1642299"/>
    <lineage>
        <taxon>Bacteria</taxon>
        <taxon>Bacillati</taxon>
        <taxon>Actinomycetota</taxon>
        <taxon>Actinomycetes</taxon>
        <taxon>Kitasatosporales</taxon>
        <taxon>Streptomycetaceae</taxon>
        <taxon>Streptomyces</taxon>
    </lineage>
</organism>
<name>A0A7T4PM56_9ACTN</name>
<dbReference type="RefSeq" id="WP_198504310.1">
    <property type="nucleotide sequence ID" value="NZ_CP065959.1"/>
</dbReference>
<dbReference type="EMBL" id="CP065959">
    <property type="protein sequence ID" value="QQC92638.1"/>
    <property type="molecule type" value="Genomic_DNA"/>
</dbReference>
<dbReference type="AlphaFoldDB" id="A0A7T4PM56"/>
<dbReference type="Proteomes" id="UP000596130">
    <property type="component" value="Chromosome"/>
</dbReference>
<evidence type="ECO:0000313" key="1">
    <source>
        <dbReference type="EMBL" id="QQC92638.1"/>
    </source>
</evidence>
<dbReference type="Pfam" id="PF09617">
    <property type="entry name" value="Cas_GSU0053"/>
    <property type="match status" value="1"/>
</dbReference>
<evidence type="ECO:0000313" key="2">
    <source>
        <dbReference type="Proteomes" id="UP000596130"/>
    </source>
</evidence>
<dbReference type="NCBIfam" id="TIGR02570">
    <property type="entry name" value="cas7_GSU0053"/>
    <property type="match status" value="1"/>
</dbReference>
<gene>
    <name evidence="1" type="primary">cas7u</name>
    <name evidence="1" type="ORF">I8755_32860</name>
</gene>
<proteinExistence type="predicted"/>
<accession>A0A7T4PM56</accession>